<dbReference type="InterPro" id="IPR012416">
    <property type="entry name" value="CBP60"/>
</dbReference>
<protein>
    <recommendedName>
        <fullName evidence="1">Calmodulin binding protein central domain-containing protein</fullName>
    </recommendedName>
</protein>
<dbReference type="PANTHER" id="PTHR31713">
    <property type="entry name" value="OS02G0177800 PROTEIN"/>
    <property type="match status" value="1"/>
</dbReference>
<comment type="caution">
    <text evidence="2">The sequence shown here is derived from an EMBL/GenBank/DDBJ whole genome shotgun (WGS) entry which is preliminary data.</text>
</comment>
<dbReference type="GO" id="GO:0005634">
    <property type="term" value="C:nucleus"/>
    <property type="evidence" value="ECO:0007669"/>
    <property type="project" value="TreeGrafter"/>
</dbReference>
<dbReference type="AlphaFoldDB" id="A0A9Q1LJS4"/>
<dbReference type="GO" id="GO:0003700">
    <property type="term" value="F:DNA-binding transcription factor activity"/>
    <property type="evidence" value="ECO:0007669"/>
    <property type="project" value="TreeGrafter"/>
</dbReference>
<dbReference type="GO" id="GO:0005516">
    <property type="term" value="F:calmodulin binding"/>
    <property type="evidence" value="ECO:0007669"/>
    <property type="project" value="InterPro"/>
</dbReference>
<evidence type="ECO:0000313" key="2">
    <source>
        <dbReference type="EMBL" id="KAJ8536393.1"/>
    </source>
</evidence>
<dbReference type="InterPro" id="IPR046830">
    <property type="entry name" value="Calmod_bind_M"/>
</dbReference>
<gene>
    <name evidence="2" type="ORF">K7X08_034794</name>
</gene>
<dbReference type="EMBL" id="JAJAGQ010000018">
    <property type="protein sequence ID" value="KAJ8536393.1"/>
    <property type="molecule type" value="Genomic_DNA"/>
</dbReference>
<dbReference type="Pfam" id="PF20451">
    <property type="entry name" value="Calmod_bind_M"/>
    <property type="match status" value="1"/>
</dbReference>
<dbReference type="Proteomes" id="UP001152561">
    <property type="component" value="Unassembled WGS sequence"/>
</dbReference>
<proteinExistence type="predicted"/>
<feature type="domain" description="Calmodulin binding protein central" evidence="1">
    <location>
        <begin position="46"/>
        <end position="81"/>
    </location>
</feature>
<dbReference type="GO" id="GO:0043565">
    <property type="term" value="F:sequence-specific DNA binding"/>
    <property type="evidence" value="ECO:0007669"/>
    <property type="project" value="TreeGrafter"/>
</dbReference>
<evidence type="ECO:0000259" key="1">
    <source>
        <dbReference type="Pfam" id="PF20451"/>
    </source>
</evidence>
<sequence length="277" mass="31061">MIGTGQHVRHGPLASAEVEFFLLNGNSGRDRTLHSQGSTFKKLEADFLIELHNNPQRLRRILGKSMSHDSWNTATRHAMTCNLDGRKYLYYHMETEQKVDALVVFNVAGQAYAHKLVETAFANWENVLKFDSEISIMDHISSSKFSPSSCIMVDDFQRSDQLQLTSTSHFIQRTAESNQWVVSAECSTSYAIVGQHTDSDGMSLDIPAHTTTPNQITSVNSDAEDYLKKFMQFLNSDELQLQDSPYGEPGQANHSAAETSATQCNVYNYNTTIPTHN</sequence>
<name>A0A9Q1LJS4_9SOLA</name>
<accession>A0A9Q1LJS4</accession>
<evidence type="ECO:0000313" key="3">
    <source>
        <dbReference type="Proteomes" id="UP001152561"/>
    </source>
</evidence>
<dbReference type="PANTHER" id="PTHR31713:SF46">
    <property type="entry name" value="CALMODULIN-BINDING PROTEIN 60 A-LIKE"/>
    <property type="match status" value="1"/>
</dbReference>
<keyword evidence="3" id="KW-1185">Reference proteome</keyword>
<organism evidence="2 3">
    <name type="scientific">Anisodus acutangulus</name>
    <dbReference type="NCBI Taxonomy" id="402998"/>
    <lineage>
        <taxon>Eukaryota</taxon>
        <taxon>Viridiplantae</taxon>
        <taxon>Streptophyta</taxon>
        <taxon>Embryophyta</taxon>
        <taxon>Tracheophyta</taxon>
        <taxon>Spermatophyta</taxon>
        <taxon>Magnoliopsida</taxon>
        <taxon>eudicotyledons</taxon>
        <taxon>Gunneridae</taxon>
        <taxon>Pentapetalae</taxon>
        <taxon>asterids</taxon>
        <taxon>lamiids</taxon>
        <taxon>Solanales</taxon>
        <taxon>Solanaceae</taxon>
        <taxon>Solanoideae</taxon>
        <taxon>Hyoscyameae</taxon>
        <taxon>Anisodus</taxon>
    </lineage>
</organism>
<dbReference type="GO" id="GO:0080142">
    <property type="term" value="P:regulation of salicylic acid biosynthetic process"/>
    <property type="evidence" value="ECO:0007669"/>
    <property type="project" value="TreeGrafter"/>
</dbReference>
<reference evidence="3" key="1">
    <citation type="journal article" date="2023" name="Proc. Natl. Acad. Sci. U.S.A.">
        <title>Genomic and structural basis for evolution of tropane alkaloid biosynthesis.</title>
        <authorList>
            <person name="Wanga Y.-J."/>
            <person name="Taina T."/>
            <person name="Yua J.-Y."/>
            <person name="Lia J."/>
            <person name="Xua B."/>
            <person name="Chenc J."/>
            <person name="D'Auriad J.C."/>
            <person name="Huanga J.-P."/>
            <person name="Huanga S.-X."/>
        </authorList>
    </citation>
    <scope>NUCLEOTIDE SEQUENCE [LARGE SCALE GENOMIC DNA]</scope>
    <source>
        <strain evidence="3">cv. KIB-2019</strain>
    </source>
</reference>